<dbReference type="GO" id="GO:0005886">
    <property type="term" value="C:plasma membrane"/>
    <property type="evidence" value="ECO:0007669"/>
    <property type="project" value="UniProtKB-SubCell"/>
</dbReference>
<gene>
    <name evidence="9" type="ordered locus">KNP414_04675</name>
</gene>
<dbReference type="Pfam" id="PF00528">
    <property type="entry name" value="BPD_transp_1"/>
    <property type="match status" value="1"/>
</dbReference>
<dbReference type="EMBL" id="CP002869">
    <property type="protein sequence ID" value="AEI43205.1"/>
    <property type="molecule type" value="Genomic_DNA"/>
</dbReference>
<feature type="domain" description="ABC transmembrane type-1" evidence="8">
    <location>
        <begin position="101"/>
        <end position="318"/>
    </location>
</feature>
<feature type="compositionally biased region" description="Basic residues" evidence="7">
    <location>
        <begin position="18"/>
        <end position="27"/>
    </location>
</feature>
<dbReference type="PATRIC" id="fig|1036673.3.peg.4302"/>
<evidence type="ECO:0000256" key="3">
    <source>
        <dbReference type="ARBA" id="ARBA00022692"/>
    </source>
</evidence>
<keyword evidence="3 6" id="KW-0812">Transmembrane</keyword>
<keyword evidence="4 6" id="KW-1133">Transmembrane helix</keyword>
<protein>
    <submittedName>
        <fullName evidence="9">Transmembrane lipoprotein</fullName>
    </submittedName>
</protein>
<reference evidence="9 10" key="2">
    <citation type="journal article" date="2013" name="Genome Announc.">
        <title>Genome Sequence of Growth-Improving Paenibacillus mucilaginosus Strain KNP414.</title>
        <authorList>
            <person name="Lu J.J."/>
            <person name="Wang J.F."/>
            <person name="Hu X.F."/>
        </authorList>
    </citation>
    <scope>NUCLEOTIDE SEQUENCE [LARGE SCALE GENOMIC DNA]</scope>
    <source>
        <strain evidence="9 10">KNP414</strain>
    </source>
</reference>
<dbReference type="KEGG" id="pms:KNP414_04675"/>
<evidence type="ECO:0000256" key="4">
    <source>
        <dbReference type="ARBA" id="ARBA00022989"/>
    </source>
</evidence>
<dbReference type="GO" id="GO:0055085">
    <property type="term" value="P:transmembrane transport"/>
    <property type="evidence" value="ECO:0007669"/>
    <property type="project" value="InterPro"/>
</dbReference>
<evidence type="ECO:0000256" key="5">
    <source>
        <dbReference type="ARBA" id="ARBA00023136"/>
    </source>
</evidence>
<evidence type="ECO:0000256" key="6">
    <source>
        <dbReference type="RuleBase" id="RU363032"/>
    </source>
</evidence>
<evidence type="ECO:0000259" key="8">
    <source>
        <dbReference type="PROSITE" id="PS50928"/>
    </source>
</evidence>
<sequence>MENVKSLQPARPAFSRKNSSRKSSKKSNTKSKLRILFEQRYLFLMSLPFVVWLLVFNYLPLWGWTMAFQKFKPGRSFSEQEWVGLDNFVMLFQDPMFYLVLRNTLAMSFMGLIAGYTVPILFAILLNELRWMLFKRVMQTVSYLPHFVSWVVAAGIITKMLSSDGGIVNEVLLSLHIIDQPIQFMSQGKWFWAIVTLSDLWKEMGWNSIIFLAAIAGIDPELYEAAKVDGAGRFRRIWHITLPGIRSTLMVMLILSIGWLTSIGFEKQFLLGNALVQDYSQVLDLYVLNYGINLGRYSYGTAIGIFNSFVAITLLLISNRIFKRWTNESVI</sequence>
<comment type="subcellular location">
    <subcellularLocation>
        <location evidence="6">Cell membrane</location>
        <topology evidence="6">Multi-pass membrane protein</topology>
    </subcellularLocation>
    <subcellularLocation>
        <location evidence="1">Membrane</location>
        <topology evidence="1">Multi-pass membrane protein</topology>
    </subcellularLocation>
</comment>
<feature type="transmembrane region" description="Helical" evidence="6">
    <location>
        <begin position="105"/>
        <end position="129"/>
    </location>
</feature>
<dbReference type="Gene3D" id="1.10.3720.10">
    <property type="entry name" value="MetI-like"/>
    <property type="match status" value="1"/>
</dbReference>
<dbReference type="SUPFAM" id="SSF161098">
    <property type="entry name" value="MetI-like"/>
    <property type="match status" value="1"/>
</dbReference>
<name>F8FE05_PAEMK</name>
<dbReference type="Proteomes" id="UP000006620">
    <property type="component" value="Chromosome"/>
</dbReference>
<proteinExistence type="inferred from homology"/>
<feature type="transmembrane region" description="Helical" evidence="6">
    <location>
        <begin position="297"/>
        <end position="317"/>
    </location>
</feature>
<dbReference type="AlphaFoldDB" id="F8FE05"/>
<comment type="similarity">
    <text evidence="6">Belongs to the binding-protein-dependent transport system permease family.</text>
</comment>
<feature type="region of interest" description="Disordered" evidence="7">
    <location>
        <begin position="1"/>
        <end position="27"/>
    </location>
</feature>
<accession>F8FE05</accession>
<dbReference type="CDD" id="cd06261">
    <property type="entry name" value="TM_PBP2"/>
    <property type="match status" value="1"/>
</dbReference>
<keyword evidence="9" id="KW-0449">Lipoprotein</keyword>
<evidence type="ECO:0000256" key="7">
    <source>
        <dbReference type="SAM" id="MobiDB-lite"/>
    </source>
</evidence>
<dbReference type="PROSITE" id="PS50928">
    <property type="entry name" value="ABC_TM1"/>
    <property type="match status" value="1"/>
</dbReference>
<evidence type="ECO:0000256" key="2">
    <source>
        <dbReference type="ARBA" id="ARBA00022448"/>
    </source>
</evidence>
<dbReference type="PANTHER" id="PTHR43496">
    <property type="entry name" value="PROTEIN LPLB"/>
    <property type="match status" value="1"/>
</dbReference>
<evidence type="ECO:0000256" key="1">
    <source>
        <dbReference type="ARBA" id="ARBA00004141"/>
    </source>
</evidence>
<dbReference type="InterPro" id="IPR000515">
    <property type="entry name" value="MetI-like"/>
</dbReference>
<feature type="transmembrane region" description="Helical" evidence="6">
    <location>
        <begin position="244"/>
        <end position="265"/>
    </location>
</feature>
<keyword evidence="2 6" id="KW-0813">Transport</keyword>
<dbReference type="InterPro" id="IPR035906">
    <property type="entry name" value="MetI-like_sf"/>
</dbReference>
<evidence type="ECO:0000313" key="9">
    <source>
        <dbReference type="EMBL" id="AEI43205.1"/>
    </source>
</evidence>
<dbReference type="RefSeq" id="WP_013918358.1">
    <property type="nucleotide sequence ID" value="NC_015690.1"/>
</dbReference>
<reference evidence="10" key="1">
    <citation type="submission" date="2011-06" db="EMBL/GenBank/DDBJ databases">
        <title>Complete genome sequence of Paenibacillus mucilaginosus KNP414.</title>
        <authorList>
            <person name="Wang J."/>
            <person name="Hu S."/>
            <person name="Hu X."/>
            <person name="Zhang B."/>
            <person name="Dong D."/>
            <person name="Zhang S."/>
            <person name="Zhao K."/>
            <person name="Wu D."/>
        </authorList>
    </citation>
    <scope>NUCLEOTIDE SEQUENCE [LARGE SCALE GENOMIC DNA]</scope>
    <source>
        <strain evidence="10">KNP414</strain>
    </source>
</reference>
<evidence type="ECO:0000313" key="10">
    <source>
        <dbReference type="Proteomes" id="UP000006620"/>
    </source>
</evidence>
<keyword evidence="5 6" id="KW-0472">Membrane</keyword>
<feature type="transmembrane region" description="Helical" evidence="6">
    <location>
        <begin position="41"/>
        <end position="59"/>
    </location>
</feature>
<dbReference type="HOGENOM" id="CLU_016047_0_1_9"/>
<dbReference type="PANTHER" id="PTHR43496:SF1">
    <property type="entry name" value="POLYGALACTURONAN_RHAMNOGALACTURONAN TRANSPORT SYSTEM PERMEASE PROTEIN YTEP"/>
    <property type="match status" value="1"/>
</dbReference>
<organism evidence="9 10">
    <name type="scientific">Paenibacillus mucilaginosus (strain KNP414)</name>
    <dbReference type="NCBI Taxonomy" id="1036673"/>
    <lineage>
        <taxon>Bacteria</taxon>
        <taxon>Bacillati</taxon>
        <taxon>Bacillota</taxon>
        <taxon>Bacilli</taxon>
        <taxon>Bacillales</taxon>
        <taxon>Paenibacillaceae</taxon>
        <taxon>Paenibacillus</taxon>
    </lineage>
</organism>